<dbReference type="GO" id="GO:0000224">
    <property type="term" value="F:peptide-N4-(N-acetyl-beta-glucosaminyl)asparagine amidase activity"/>
    <property type="evidence" value="ECO:0007669"/>
    <property type="project" value="UniProtKB-EC"/>
</dbReference>
<dbReference type="PANTHER" id="PTHR12143">
    <property type="entry name" value="PEPTIDE N-GLYCANASE PNGASE -RELATED"/>
    <property type="match status" value="1"/>
</dbReference>
<dbReference type="Pfam" id="PF01841">
    <property type="entry name" value="Transglut_core"/>
    <property type="match status" value="1"/>
</dbReference>
<keyword evidence="16" id="KW-1185">Reference proteome</keyword>
<dbReference type="SUPFAM" id="SSF49785">
    <property type="entry name" value="Galactose-binding domain-like"/>
    <property type="match status" value="1"/>
</dbReference>
<comment type="subcellular location">
    <subcellularLocation>
        <location evidence="3">Cytoplasm</location>
    </subcellularLocation>
</comment>
<dbReference type="AlphaFoldDB" id="A0A811JSN1"/>
<dbReference type="OrthoDB" id="409136at2759"/>
<comment type="cofactor">
    <cofactor evidence="2">
        <name>Zn(2+)</name>
        <dbReference type="ChEBI" id="CHEBI:29105"/>
    </cofactor>
</comment>
<keyword evidence="7" id="KW-0963">Cytoplasm</keyword>
<dbReference type="CDD" id="cd02947">
    <property type="entry name" value="TRX_family"/>
    <property type="match status" value="1"/>
</dbReference>
<dbReference type="InterPro" id="IPR013766">
    <property type="entry name" value="Thioredoxin_domain"/>
</dbReference>
<evidence type="ECO:0000256" key="1">
    <source>
        <dbReference type="ARBA" id="ARBA00001650"/>
    </source>
</evidence>
<evidence type="ECO:0000256" key="4">
    <source>
        <dbReference type="ARBA" id="ARBA00009390"/>
    </source>
</evidence>
<dbReference type="SMART" id="SM00460">
    <property type="entry name" value="TGc"/>
    <property type="match status" value="1"/>
</dbReference>
<evidence type="ECO:0000256" key="2">
    <source>
        <dbReference type="ARBA" id="ARBA00001947"/>
    </source>
</evidence>
<dbReference type="PROSITE" id="PS51352">
    <property type="entry name" value="THIOREDOXIN_2"/>
    <property type="match status" value="1"/>
</dbReference>
<evidence type="ECO:0000256" key="5">
    <source>
        <dbReference type="ARBA" id="ARBA00012158"/>
    </source>
</evidence>
<dbReference type="InterPro" id="IPR038680">
    <property type="entry name" value="PAW_sf"/>
</dbReference>
<comment type="catalytic activity">
    <reaction evidence="1">
        <text>Hydrolysis of an N(4)-(acetyl-beta-D-glucosaminyl)asparagine residue in which the glucosamine residue may be further glycosylated, to yield a (substituted) N-acetyl-beta-D-glucosaminylamine and a peptide containing an aspartate residue.</text>
        <dbReference type="EC" id="3.5.1.52"/>
    </reaction>
</comment>
<dbReference type="GO" id="GO:0005634">
    <property type="term" value="C:nucleus"/>
    <property type="evidence" value="ECO:0007669"/>
    <property type="project" value="TreeGrafter"/>
</dbReference>
<dbReference type="GO" id="GO:0005829">
    <property type="term" value="C:cytosol"/>
    <property type="evidence" value="ECO:0007669"/>
    <property type="project" value="TreeGrafter"/>
</dbReference>
<dbReference type="InterPro" id="IPR006588">
    <property type="entry name" value="Peptide_N_glycanase_PAW_dom"/>
</dbReference>
<evidence type="ECO:0000256" key="11">
    <source>
        <dbReference type="ARBA" id="ARBA00032901"/>
    </source>
</evidence>
<dbReference type="PANTHER" id="PTHR12143:SF19">
    <property type="entry name" value="PEPTIDE-N(4)-(N-ACETYL-BETA-GLUCOSAMINYL)ASPARAGINE AMIDASE"/>
    <property type="match status" value="1"/>
</dbReference>
<dbReference type="EMBL" id="CAJFDH010000001">
    <property type="protein sequence ID" value="CAD5206345.1"/>
    <property type="molecule type" value="Genomic_DNA"/>
</dbReference>
<keyword evidence="10" id="KW-0862">Zinc</keyword>
<dbReference type="Gene3D" id="2.20.25.10">
    <property type="match status" value="1"/>
</dbReference>
<evidence type="ECO:0000256" key="6">
    <source>
        <dbReference type="ARBA" id="ARBA00018546"/>
    </source>
</evidence>
<dbReference type="GO" id="GO:0006516">
    <property type="term" value="P:glycoprotein catabolic process"/>
    <property type="evidence" value="ECO:0007669"/>
    <property type="project" value="InterPro"/>
</dbReference>
<dbReference type="SMART" id="SM00613">
    <property type="entry name" value="PAW"/>
    <property type="match status" value="1"/>
</dbReference>
<dbReference type="Gene3D" id="2.60.120.1020">
    <property type="entry name" value="Peptide N glycanase, PAW domain"/>
    <property type="match status" value="1"/>
</dbReference>
<dbReference type="InterPro" id="IPR038765">
    <property type="entry name" value="Papain-like_cys_pep_sf"/>
</dbReference>
<organism evidence="15 16">
    <name type="scientific">Bursaphelenchus okinawaensis</name>
    <dbReference type="NCBI Taxonomy" id="465554"/>
    <lineage>
        <taxon>Eukaryota</taxon>
        <taxon>Metazoa</taxon>
        <taxon>Ecdysozoa</taxon>
        <taxon>Nematoda</taxon>
        <taxon>Chromadorea</taxon>
        <taxon>Rhabditida</taxon>
        <taxon>Tylenchina</taxon>
        <taxon>Tylenchomorpha</taxon>
        <taxon>Aphelenchoidea</taxon>
        <taxon>Aphelenchoididae</taxon>
        <taxon>Bursaphelenchus</taxon>
    </lineage>
</organism>
<evidence type="ECO:0000313" key="16">
    <source>
        <dbReference type="Proteomes" id="UP000614601"/>
    </source>
</evidence>
<evidence type="ECO:0000259" key="13">
    <source>
        <dbReference type="PROSITE" id="PS51352"/>
    </source>
</evidence>
<evidence type="ECO:0000256" key="8">
    <source>
        <dbReference type="ARBA" id="ARBA00022723"/>
    </source>
</evidence>
<evidence type="ECO:0000256" key="12">
    <source>
        <dbReference type="PROSITE-ProRule" id="PRU00731"/>
    </source>
</evidence>
<evidence type="ECO:0000313" key="15">
    <source>
        <dbReference type="EMBL" id="CAD5206345.1"/>
    </source>
</evidence>
<comment type="similarity">
    <text evidence="4 12">Belongs to the transglutaminase-like superfamily. PNGase family.</text>
</comment>
<evidence type="ECO:0000256" key="9">
    <source>
        <dbReference type="ARBA" id="ARBA00022801"/>
    </source>
</evidence>
<dbReference type="EMBL" id="CAJFCW020000001">
    <property type="protein sequence ID" value="CAG9081400.1"/>
    <property type="molecule type" value="Genomic_DNA"/>
</dbReference>
<evidence type="ECO:0000256" key="3">
    <source>
        <dbReference type="ARBA" id="ARBA00004496"/>
    </source>
</evidence>
<name>A0A811JSN1_9BILA</name>
<sequence length="595" mass="68851">MVVEHVNHDGEWPAIQQKAGQNKLLVVDFYADWCGPCRMVAPHFEQLSNQYKDAVFVKVNVDYCNMVSQMHSVRAMPTFVLFLAGKEVGRVQGADIRRVESIIQQNYRPVAAASEKPNPRKANHLERQFLHNHIVSVVDRVKEYEDEITQTLALSVIPLDKLKEQSKVDGKVKEALLAKNLMKWFHDDFFRWLDQPECCKKKTTFIGDSPPSADERQRGADKVEVFNCTSCNQKCRFARFNNPATLIETREGRCGEWANCFALFCRAVGLETRYVISTEDHVWVEIYDPESKNWIHLDPCENVIDRPLLYEKGWNKEFKYVFGIAKDHVQDVTWRYTFHHKATLKRRRMVREPVLLNCLTKLNQRLQKDLPAERREELRRRQLRECIQFLNPKLNLRDGGEEGRKSGGLAWKLARMETNEPHRPVEINLSDAEKEAKKFVLEYDVVNDVYHRPKNNEEETTGFFSYLNQGEHIQRKTESDWKMVYICRKEGTKSADLSWRINFGDAVPKKLSLNLGPISLFQNGKANATLCGGNLCQMIDDDGILETDDLEGADHVELSVNLRGGEGDQAFQHAQVFRTSQNEPTKNFRIEIGFE</sequence>
<evidence type="ECO:0000256" key="10">
    <source>
        <dbReference type="ARBA" id="ARBA00022833"/>
    </source>
</evidence>
<proteinExistence type="inferred from homology"/>
<evidence type="ECO:0000259" key="14">
    <source>
        <dbReference type="PROSITE" id="PS51398"/>
    </source>
</evidence>
<dbReference type="GO" id="GO:0046872">
    <property type="term" value="F:metal ion binding"/>
    <property type="evidence" value="ECO:0007669"/>
    <property type="project" value="UniProtKB-KW"/>
</dbReference>
<dbReference type="EC" id="3.5.1.52" evidence="5"/>
<dbReference type="PROSITE" id="PS51398">
    <property type="entry name" value="PAW"/>
    <property type="match status" value="1"/>
</dbReference>
<feature type="domain" description="Thioredoxin" evidence="13">
    <location>
        <begin position="1"/>
        <end position="135"/>
    </location>
</feature>
<dbReference type="InterPro" id="IPR050883">
    <property type="entry name" value="PNGase"/>
</dbReference>
<dbReference type="Proteomes" id="UP000783686">
    <property type="component" value="Unassembled WGS sequence"/>
</dbReference>
<evidence type="ECO:0000256" key="7">
    <source>
        <dbReference type="ARBA" id="ARBA00022490"/>
    </source>
</evidence>
<dbReference type="InterPro" id="IPR036249">
    <property type="entry name" value="Thioredoxin-like_sf"/>
</dbReference>
<dbReference type="SUPFAM" id="SSF54001">
    <property type="entry name" value="Cysteine proteinases"/>
    <property type="match status" value="1"/>
</dbReference>
<dbReference type="Proteomes" id="UP000614601">
    <property type="component" value="Unassembled WGS sequence"/>
</dbReference>
<dbReference type="SUPFAM" id="SSF52833">
    <property type="entry name" value="Thioredoxin-like"/>
    <property type="match status" value="1"/>
</dbReference>
<dbReference type="Gene3D" id="3.10.620.30">
    <property type="match status" value="1"/>
</dbReference>
<dbReference type="Gene3D" id="3.40.30.10">
    <property type="entry name" value="Glutaredoxin"/>
    <property type="match status" value="1"/>
</dbReference>
<dbReference type="PROSITE" id="PS00194">
    <property type="entry name" value="THIOREDOXIN_1"/>
    <property type="match status" value="1"/>
</dbReference>
<dbReference type="InterPro" id="IPR008979">
    <property type="entry name" value="Galactose-bd-like_sf"/>
</dbReference>
<dbReference type="Pfam" id="PF00085">
    <property type="entry name" value="Thioredoxin"/>
    <property type="match status" value="1"/>
</dbReference>
<dbReference type="PRINTS" id="PR00421">
    <property type="entry name" value="THIOREDOXIN"/>
</dbReference>
<keyword evidence="8" id="KW-0479">Metal-binding</keyword>
<accession>A0A811JSN1</accession>
<feature type="domain" description="PAW" evidence="14">
    <location>
        <begin position="400"/>
        <end position="595"/>
    </location>
</feature>
<keyword evidence="9" id="KW-0378">Hydrolase</keyword>
<gene>
    <name evidence="15" type="ORF">BOKJ2_LOCUS1029</name>
</gene>
<dbReference type="Pfam" id="PF04721">
    <property type="entry name" value="PAW"/>
    <property type="match status" value="1"/>
</dbReference>
<dbReference type="InterPro" id="IPR017937">
    <property type="entry name" value="Thioredoxin_CS"/>
</dbReference>
<reference evidence="15" key="1">
    <citation type="submission" date="2020-09" db="EMBL/GenBank/DDBJ databases">
        <authorList>
            <person name="Kikuchi T."/>
        </authorList>
    </citation>
    <scope>NUCLEOTIDE SEQUENCE</scope>
    <source>
        <strain evidence="15">SH1</strain>
    </source>
</reference>
<comment type="caution">
    <text evidence="15">The sequence shown here is derived from an EMBL/GenBank/DDBJ whole genome shotgun (WGS) entry which is preliminary data.</text>
</comment>
<dbReference type="InterPro" id="IPR002931">
    <property type="entry name" value="Transglutaminase-like"/>
</dbReference>
<protein>
    <recommendedName>
        <fullName evidence="6">Peptide-N(4)-(N-acetyl-beta-glucosaminyl)asparagine amidase</fullName>
        <ecNumber evidence="5">3.5.1.52</ecNumber>
    </recommendedName>
    <alternativeName>
        <fullName evidence="11">Peptide:N-glycanase</fullName>
    </alternativeName>
</protein>